<keyword evidence="2" id="KW-0472">Membrane</keyword>
<proteinExistence type="predicted"/>
<dbReference type="EMBL" id="BLIP01000001">
    <property type="protein sequence ID" value="GFE23760.1"/>
    <property type="molecule type" value="Genomic_DNA"/>
</dbReference>
<accession>A0A640TKR6</accession>
<feature type="compositionally biased region" description="Pro residues" evidence="1">
    <location>
        <begin position="60"/>
        <end position="71"/>
    </location>
</feature>
<dbReference type="InterPro" id="IPR002372">
    <property type="entry name" value="PQQ_rpt_dom"/>
</dbReference>
<gene>
    <name evidence="4" type="ORF">Sliba_42130</name>
</gene>
<evidence type="ECO:0000259" key="3">
    <source>
        <dbReference type="Pfam" id="PF13360"/>
    </source>
</evidence>
<dbReference type="AlphaFoldDB" id="A0A640TKR6"/>
<keyword evidence="2" id="KW-1133">Transmembrane helix</keyword>
<dbReference type="PANTHER" id="PTHR34512">
    <property type="entry name" value="CELL SURFACE PROTEIN"/>
    <property type="match status" value="1"/>
</dbReference>
<evidence type="ECO:0000313" key="4">
    <source>
        <dbReference type="EMBL" id="GFE23760.1"/>
    </source>
</evidence>
<dbReference type="Pfam" id="PF13360">
    <property type="entry name" value="PQQ_2"/>
    <property type="match status" value="1"/>
</dbReference>
<dbReference type="Proteomes" id="UP000429552">
    <property type="component" value="Unassembled WGS sequence"/>
</dbReference>
<dbReference type="InterPro" id="IPR011047">
    <property type="entry name" value="Quinoprotein_ADH-like_sf"/>
</dbReference>
<dbReference type="PANTHER" id="PTHR34512:SF30">
    <property type="entry name" value="OUTER MEMBRANE PROTEIN ASSEMBLY FACTOR BAMB"/>
    <property type="match status" value="1"/>
</dbReference>
<feature type="transmembrane region" description="Helical" evidence="2">
    <location>
        <begin position="155"/>
        <end position="175"/>
    </location>
</feature>
<evidence type="ECO:0000256" key="2">
    <source>
        <dbReference type="SAM" id="Phobius"/>
    </source>
</evidence>
<keyword evidence="2" id="KW-0812">Transmembrane</keyword>
<protein>
    <recommendedName>
        <fullName evidence="3">Pyrrolo-quinoline quinone repeat domain-containing protein</fullName>
    </recommendedName>
</protein>
<name>A0A640TKR6_STRNI</name>
<feature type="compositionally biased region" description="Pro residues" evidence="1">
    <location>
        <begin position="78"/>
        <end position="93"/>
    </location>
</feature>
<dbReference type="Gene3D" id="2.130.10.10">
    <property type="entry name" value="YVTN repeat-like/Quinoprotein amine dehydrogenase"/>
    <property type="match status" value="1"/>
</dbReference>
<sequence length="571" mass="59282">MSQGGQGYAGNPQGPQPPGQGAPGVPPAGPPAPGQAAPPAAGAGAFGPPEQPPAGSGQVPPGPYGAPPAQPGPGAAQYPPPMGQPEAPPPQGYPAPQGGQQPPPPYAQNQGQMPGQVPGQVPGQAPFPGGPMAPQFQGVPGGPGTPRRSGVPVPAILAIVMVLLVAAGVGGYFLFSGDSADPGAGRPANAIPRLWEAASPVSEREGQNENGLRSMWFNNDDIIYGDGEGVRAYNRKTGKKKWTVKTPKGAGEVCAMSAEPSDDGVGAVVFDAGGDDCSYLSVVDTDTGRTLWSKNLQDGHGAERQPRVVVNSKVVAVTIGQTYAGFSVARGARVWELTARGHACTNSVGLSPQYLAVASDCPDAKPKKQLELQDLEYASIHSTVTGEDHAIVKTLSDWPLTLLTESGSSADPQHFIQTYTKEGKPDHTFQLSGELKDLKFEPRNTYVDEDEQILVTGYGAGNGLAAMDMKTGKLLWKKRGSVGIAGVNNQGLIMVTDSPDSGASAVKALVVAVGLRDGKEKVKGTLYKKEHNLPAPSDMSLALDRDNMLFVQSERLTDHRPSVQAFEVPFG</sequence>
<reference evidence="4 5" key="1">
    <citation type="submission" date="2019-12" db="EMBL/GenBank/DDBJ databases">
        <title>Whole genome shotgun sequence of Streptomyces libani subsp. libani NBRC 13452.</title>
        <authorList>
            <person name="Ichikawa N."/>
            <person name="Kimura A."/>
            <person name="Kitahashi Y."/>
            <person name="Komaki H."/>
            <person name="Tamura T."/>
        </authorList>
    </citation>
    <scope>NUCLEOTIDE SEQUENCE [LARGE SCALE GENOMIC DNA]</scope>
    <source>
        <strain evidence="4 5">NBRC 13452</strain>
    </source>
</reference>
<feature type="compositionally biased region" description="Low complexity" evidence="1">
    <location>
        <begin position="34"/>
        <end position="59"/>
    </location>
</feature>
<feature type="compositionally biased region" description="Pro residues" evidence="1">
    <location>
        <begin position="14"/>
        <end position="33"/>
    </location>
</feature>
<organism evidence="4 5">
    <name type="scientific">Streptomyces nigrescens</name>
    <dbReference type="NCBI Taxonomy" id="1920"/>
    <lineage>
        <taxon>Bacteria</taxon>
        <taxon>Bacillati</taxon>
        <taxon>Actinomycetota</taxon>
        <taxon>Actinomycetes</taxon>
        <taxon>Kitasatosporales</taxon>
        <taxon>Streptomycetaceae</taxon>
        <taxon>Streptomyces</taxon>
    </lineage>
</organism>
<evidence type="ECO:0000313" key="5">
    <source>
        <dbReference type="Proteomes" id="UP000429552"/>
    </source>
</evidence>
<comment type="caution">
    <text evidence="4">The sequence shown here is derived from an EMBL/GenBank/DDBJ whole genome shotgun (WGS) entry which is preliminary data.</text>
</comment>
<dbReference type="InterPro" id="IPR015943">
    <property type="entry name" value="WD40/YVTN_repeat-like_dom_sf"/>
</dbReference>
<dbReference type="SUPFAM" id="SSF50998">
    <property type="entry name" value="Quinoprotein alcohol dehydrogenase-like"/>
    <property type="match status" value="1"/>
</dbReference>
<feature type="domain" description="Pyrrolo-quinoline quinone repeat" evidence="3">
    <location>
        <begin position="228"/>
        <end position="345"/>
    </location>
</feature>
<evidence type="ECO:0000256" key="1">
    <source>
        <dbReference type="SAM" id="MobiDB-lite"/>
    </source>
</evidence>
<feature type="compositionally biased region" description="Low complexity" evidence="1">
    <location>
        <begin position="107"/>
        <end position="127"/>
    </location>
</feature>
<feature type="region of interest" description="Disordered" evidence="1">
    <location>
        <begin position="1"/>
        <end position="147"/>
    </location>
</feature>